<feature type="signal peptide" evidence="1">
    <location>
        <begin position="1"/>
        <end position="23"/>
    </location>
</feature>
<name>A0AA41ZE49_9SPHN</name>
<feature type="chain" id="PRO_5041285111" description="PEP-CTERM sorting domain-containing protein" evidence="1">
    <location>
        <begin position="24"/>
        <end position="159"/>
    </location>
</feature>
<reference evidence="2" key="1">
    <citation type="submission" date="2022-06" db="EMBL/GenBank/DDBJ databases">
        <title>Sphingomonas sp. nov. isolated from rhizosphere soil of tomato.</title>
        <authorList>
            <person name="Dong H."/>
            <person name="Gao R."/>
        </authorList>
    </citation>
    <scope>NUCLEOTIDE SEQUENCE</scope>
    <source>
        <strain evidence="2">MMSM24</strain>
    </source>
</reference>
<gene>
    <name evidence="2" type="ORF">NEE01_10630</name>
</gene>
<evidence type="ECO:0008006" key="4">
    <source>
        <dbReference type="Google" id="ProtNLM"/>
    </source>
</evidence>
<protein>
    <recommendedName>
        <fullName evidence="4">PEP-CTERM sorting domain-containing protein</fullName>
    </recommendedName>
</protein>
<organism evidence="2 3">
    <name type="scientific">Sphingomonas lycopersici</name>
    <dbReference type="NCBI Taxonomy" id="2951807"/>
    <lineage>
        <taxon>Bacteria</taxon>
        <taxon>Pseudomonadati</taxon>
        <taxon>Pseudomonadota</taxon>
        <taxon>Alphaproteobacteria</taxon>
        <taxon>Sphingomonadales</taxon>
        <taxon>Sphingomonadaceae</taxon>
        <taxon>Sphingomonas</taxon>
    </lineage>
</organism>
<dbReference type="AlphaFoldDB" id="A0AA41ZE49"/>
<keyword evidence="1" id="KW-0732">Signal</keyword>
<keyword evidence="3" id="KW-1185">Reference proteome</keyword>
<sequence length="159" mass="17103">MTMRMFLKAAAVSGIFTAIPAVATPVMINSITVSGSDTGTTWNTAVDNNYTLFIQHPVGKQVNPNDDFSPTHIFTNRASDYLLIGDGFPTNSRSGNSDPVYNLAVEIAHDGVSQWLSGNLDGATGAFTVTNATARFRGRGIHADQFQLDARHVEPGRFV</sequence>
<evidence type="ECO:0000313" key="3">
    <source>
        <dbReference type="Proteomes" id="UP001165565"/>
    </source>
</evidence>
<dbReference type="EMBL" id="JANFAV010000006">
    <property type="protein sequence ID" value="MCW6535239.1"/>
    <property type="molecule type" value="Genomic_DNA"/>
</dbReference>
<proteinExistence type="predicted"/>
<dbReference type="RefSeq" id="WP_265268904.1">
    <property type="nucleotide sequence ID" value="NZ_JANFAV010000006.1"/>
</dbReference>
<comment type="caution">
    <text evidence="2">The sequence shown here is derived from an EMBL/GenBank/DDBJ whole genome shotgun (WGS) entry which is preliminary data.</text>
</comment>
<evidence type="ECO:0000313" key="2">
    <source>
        <dbReference type="EMBL" id="MCW6535239.1"/>
    </source>
</evidence>
<dbReference type="Proteomes" id="UP001165565">
    <property type="component" value="Unassembled WGS sequence"/>
</dbReference>
<accession>A0AA41ZE49</accession>
<evidence type="ECO:0000256" key="1">
    <source>
        <dbReference type="SAM" id="SignalP"/>
    </source>
</evidence>